<evidence type="ECO:0000259" key="1">
    <source>
        <dbReference type="Pfam" id="PF00535"/>
    </source>
</evidence>
<dbReference type="SUPFAM" id="SSF53448">
    <property type="entry name" value="Nucleotide-diphospho-sugar transferases"/>
    <property type="match status" value="1"/>
</dbReference>
<evidence type="ECO:0000313" key="3">
    <source>
        <dbReference type="Proteomes" id="UP000298133"/>
    </source>
</evidence>
<accession>A0A4Y8UL63</accession>
<dbReference type="Pfam" id="PF00535">
    <property type="entry name" value="Glycos_transf_2"/>
    <property type="match status" value="1"/>
</dbReference>
<reference evidence="2 3" key="1">
    <citation type="submission" date="2019-03" db="EMBL/GenBank/DDBJ databases">
        <title>Draft genome of Gammaproteobacteria bacterium LSUCC0057, a member of the SAR92 clade.</title>
        <authorList>
            <person name="Lanclos V.C."/>
            <person name="Doiron C."/>
            <person name="Henson M.W."/>
            <person name="Thrash J.C."/>
        </authorList>
    </citation>
    <scope>NUCLEOTIDE SEQUENCE [LARGE SCALE GENOMIC DNA]</scope>
    <source>
        <strain evidence="2 3">LSUCC0057</strain>
    </source>
</reference>
<dbReference type="PANTHER" id="PTHR22916">
    <property type="entry name" value="GLYCOSYLTRANSFERASE"/>
    <property type="match status" value="1"/>
</dbReference>
<dbReference type="InterPro" id="IPR001173">
    <property type="entry name" value="Glyco_trans_2-like"/>
</dbReference>
<keyword evidence="3" id="KW-1185">Reference proteome</keyword>
<sequence length="346" mass="40378">MTPQVTVLMPTYNGAKHLAATIDSVLAQTFADFEFLIINDASPDSGATRSIVNRFDDSRIRYIELDKNLGIAAASNRGLALARGKYIARQDHDDLSHPNRLQRQIDYMEKHPEVGVCGTWAIYFNEGGRSKRKSYPVSSAEIKAQLFNRCTILHPSAVIRKSLLDEHQIQYNTDYATGNDLRLWLDCMPITEFYNIPEYLFSYRLHNQRASRTKKTSANQEARSLFQSKLKGIGFELAEQYQDLFYHGVLKNRREALSLAELRQVELLLHDIMRANEQSGYFPKAEFREELGLLWHRRCMTFIQKNWRSPRSVYRDATMRHFHRRYRYYTALRWLMRLLPSANNPS</sequence>
<dbReference type="OrthoDB" id="9801954at2"/>
<keyword evidence="2" id="KW-0808">Transferase</keyword>
<dbReference type="AlphaFoldDB" id="A0A4Y8UL63"/>
<protein>
    <submittedName>
        <fullName evidence="2">Glycosyltransferase family 2 protein</fullName>
    </submittedName>
</protein>
<dbReference type="PANTHER" id="PTHR22916:SF3">
    <property type="entry name" value="UDP-GLCNAC:BETAGAL BETA-1,3-N-ACETYLGLUCOSAMINYLTRANSFERASE-LIKE PROTEIN 1"/>
    <property type="match status" value="1"/>
</dbReference>
<evidence type="ECO:0000313" key="2">
    <source>
        <dbReference type="EMBL" id="TFH68981.1"/>
    </source>
</evidence>
<name>A0A4Y8UL63_9GAMM</name>
<dbReference type="Proteomes" id="UP000298133">
    <property type="component" value="Unassembled WGS sequence"/>
</dbReference>
<dbReference type="Gene3D" id="3.90.550.10">
    <property type="entry name" value="Spore Coat Polysaccharide Biosynthesis Protein SpsA, Chain A"/>
    <property type="match status" value="1"/>
</dbReference>
<dbReference type="InterPro" id="IPR029044">
    <property type="entry name" value="Nucleotide-diphossugar_trans"/>
</dbReference>
<feature type="domain" description="Glycosyltransferase 2-like" evidence="1">
    <location>
        <begin position="6"/>
        <end position="166"/>
    </location>
</feature>
<proteinExistence type="predicted"/>
<organism evidence="2 3">
    <name type="scientific">Gammaproteobacteria bacterium LSUCC0057</name>
    <dbReference type="NCBI Taxonomy" id="2559237"/>
    <lineage>
        <taxon>Bacteria</taxon>
        <taxon>Pseudomonadati</taxon>
        <taxon>Pseudomonadota</taxon>
        <taxon>Gammaproteobacteria</taxon>
        <taxon>Cellvibrionales</taxon>
        <taxon>Porticoccaceae</taxon>
        <taxon>SAR92 clade</taxon>
    </lineage>
</organism>
<dbReference type="EMBL" id="SPIA01000001">
    <property type="protein sequence ID" value="TFH68981.1"/>
    <property type="molecule type" value="Genomic_DNA"/>
</dbReference>
<comment type="caution">
    <text evidence="2">The sequence shown here is derived from an EMBL/GenBank/DDBJ whole genome shotgun (WGS) entry which is preliminary data.</text>
</comment>
<gene>
    <name evidence="2" type="ORF">E3W66_03285</name>
</gene>
<dbReference type="GO" id="GO:0016758">
    <property type="term" value="F:hexosyltransferase activity"/>
    <property type="evidence" value="ECO:0007669"/>
    <property type="project" value="UniProtKB-ARBA"/>
</dbReference>